<feature type="compositionally biased region" description="Polar residues" evidence="6">
    <location>
        <begin position="201"/>
        <end position="218"/>
    </location>
</feature>
<feature type="domain" description="RING-type" evidence="7">
    <location>
        <begin position="529"/>
        <end position="577"/>
    </location>
</feature>
<evidence type="ECO:0000256" key="5">
    <source>
        <dbReference type="SAM" id="Coils"/>
    </source>
</evidence>
<dbReference type="PROSITE" id="PS50089">
    <property type="entry name" value="ZF_RING_2"/>
    <property type="match status" value="1"/>
</dbReference>
<dbReference type="PROSITE" id="PS50178">
    <property type="entry name" value="ZF_FYVE"/>
    <property type="match status" value="1"/>
</dbReference>
<dbReference type="Gene3D" id="1.20.5.730">
    <property type="entry name" value="Single helix bin"/>
    <property type="match status" value="1"/>
</dbReference>
<feature type="coiled-coil region" evidence="5">
    <location>
        <begin position="326"/>
        <end position="378"/>
    </location>
</feature>
<evidence type="ECO:0000256" key="4">
    <source>
        <dbReference type="PROSITE-ProRule" id="PRU00175"/>
    </source>
</evidence>
<keyword evidence="2 4" id="KW-0863">Zinc-finger</keyword>
<feature type="region of interest" description="Disordered" evidence="6">
    <location>
        <begin position="1"/>
        <end position="28"/>
    </location>
</feature>
<comment type="caution">
    <text evidence="9">The sequence shown here is derived from an EMBL/GenBank/DDBJ whole genome shotgun (WGS) entry which is preliminary data.</text>
</comment>
<keyword evidence="5" id="KW-0175">Coiled coil</keyword>
<dbReference type="SUPFAM" id="SSF57903">
    <property type="entry name" value="FYVE/PHD zinc finger"/>
    <property type="match status" value="1"/>
</dbReference>
<dbReference type="InterPro" id="IPR013083">
    <property type="entry name" value="Znf_RING/FYVE/PHD"/>
</dbReference>
<organism evidence="9 10">
    <name type="scientific">Loxostege sticticalis</name>
    <name type="common">Beet webworm moth</name>
    <dbReference type="NCBI Taxonomy" id="481309"/>
    <lineage>
        <taxon>Eukaryota</taxon>
        <taxon>Metazoa</taxon>
        <taxon>Ecdysozoa</taxon>
        <taxon>Arthropoda</taxon>
        <taxon>Hexapoda</taxon>
        <taxon>Insecta</taxon>
        <taxon>Pterygota</taxon>
        <taxon>Neoptera</taxon>
        <taxon>Endopterygota</taxon>
        <taxon>Lepidoptera</taxon>
        <taxon>Glossata</taxon>
        <taxon>Ditrysia</taxon>
        <taxon>Pyraloidea</taxon>
        <taxon>Crambidae</taxon>
        <taxon>Pyraustinae</taxon>
        <taxon>Loxostege</taxon>
    </lineage>
</organism>
<evidence type="ECO:0000256" key="2">
    <source>
        <dbReference type="ARBA" id="ARBA00022771"/>
    </source>
</evidence>
<protein>
    <recommendedName>
        <fullName evidence="11">Rab GTPase-binding effector protein 1</fullName>
    </recommendedName>
</protein>
<dbReference type="PANTHER" id="PTHR31179">
    <property type="entry name" value="RAB GTPASE-BINDING EFFECTOR PROTEIN"/>
    <property type="match status" value="1"/>
</dbReference>
<keyword evidence="10" id="KW-1185">Reference proteome</keyword>
<evidence type="ECO:0000313" key="10">
    <source>
        <dbReference type="Proteomes" id="UP001549920"/>
    </source>
</evidence>
<dbReference type="InterPro" id="IPR000306">
    <property type="entry name" value="Znf_FYVE"/>
</dbReference>
<keyword evidence="3" id="KW-0862">Zinc</keyword>
<accession>A0ABR3I1W0</accession>
<dbReference type="InterPro" id="IPR001841">
    <property type="entry name" value="Znf_RING"/>
</dbReference>
<sequence>MSSDTSDEAKVEGAEGRPGSAQELARRDLEEEFNVQRARMKELFLQKEEDMRKMLLEKEQLESEVLGLRAELQQLQTLSQNQKSEIQSLQLLVNETVEASSSGTEEVRRLTARTLELEQQLNLLRQQQQEVSLAPATFVRSLARKLGADADLVEPQPKKPQNAEDSEVRVMQAIIQQLNDEIAALKGKLRDTDTQLQETLKTRAATTGSPAPTGSSGDVKTDTEAELSRRCDMCANYEKQLVSEQAAAGAARDRAAKLDQALRLATEELEGVRSLHDETVRAWHSERAAASSTLQALQAAVHEARDTLVQRAASAQDAESRALHAVTTLTVHRETLQKKLDSLERDNAYLIGQYTKKAAELQNEFIDLPDNVEELQELALRLREQMIVCAVGREEAVRAEGELRSQLLEHTRLFHQQDAALAAARAELRETREQLEQLQTERGQLSELGDKLRAANDLTEQLLDDKRRLTSETGELRSRVAALQQDLDNSEKVQQDFVRLSQSLQVQLQRIREADTEVRWQHDDDVAECPACRASLPNNKKKVHCRHCGRIFCAACVAHQVPSGPRRLPARVCSVCRTLLQPDTAPYFSTDPPHSPA</sequence>
<dbReference type="SMART" id="SM00064">
    <property type="entry name" value="FYVE"/>
    <property type="match status" value="1"/>
</dbReference>
<evidence type="ECO:0000256" key="3">
    <source>
        <dbReference type="ARBA" id="ARBA00022833"/>
    </source>
</evidence>
<dbReference type="Proteomes" id="UP001549920">
    <property type="component" value="Unassembled WGS sequence"/>
</dbReference>
<evidence type="ECO:0000256" key="6">
    <source>
        <dbReference type="SAM" id="MobiDB-lite"/>
    </source>
</evidence>
<keyword evidence="1" id="KW-0479">Metal-binding</keyword>
<evidence type="ECO:0008006" key="11">
    <source>
        <dbReference type="Google" id="ProtNLM"/>
    </source>
</evidence>
<dbReference type="Gene3D" id="3.30.40.10">
    <property type="entry name" value="Zinc/RING finger domain, C3HC4 (zinc finger)"/>
    <property type="match status" value="1"/>
</dbReference>
<dbReference type="CDD" id="cd15739">
    <property type="entry name" value="FYVE_RABE_unchar"/>
    <property type="match status" value="1"/>
</dbReference>
<evidence type="ECO:0000313" key="9">
    <source>
        <dbReference type="EMBL" id="KAL0882797.1"/>
    </source>
</evidence>
<name>A0ABR3I1W0_LOXSC</name>
<dbReference type="InterPro" id="IPR017455">
    <property type="entry name" value="Znf_FYVE-rel"/>
</dbReference>
<dbReference type="Pfam" id="PF01363">
    <property type="entry name" value="FYVE"/>
    <property type="match status" value="1"/>
</dbReference>
<gene>
    <name evidence="9" type="ORF">ABMA27_016344</name>
</gene>
<proteinExistence type="predicted"/>
<reference evidence="9 10" key="1">
    <citation type="submission" date="2024-06" db="EMBL/GenBank/DDBJ databases">
        <title>A chromosome-level genome assembly of beet webworm, Loxostege sticticalis.</title>
        <authorList>
            <person name="Zhang Y."/>
        </authorList>
    </citation>
    <scope>NUCLEOTIDE SEQUENCE [LARGE SCALE GENOMIC DNA]</scope>
    <source>
        <strain evidence="9">AQ026</strain>
        <tissue evidence="9">Whole body</tissue>
    </source>
</reference>
<dbReference type="SUPFAM" id="SSF103652">
    <property type="entry name" value="G protein-binding domain"/>
    <property type="match status" value="1"/>
</dbReference>
<dbReference type="InterPro" id="IPR011011">
    <property type="entry name" value="Znf_FYVE_PHD"/>
</dbReference>
<feature type="domain" description="FYVE-type" evidence="8">
    <location>
        <begin position="523"/>
        <end position="581"/>
    </location>
</feature>
<feature type="region of interest" description="Disordered" evidence="6">
    <location>
        <begin position="201"/>
        <end position="224"/>
    </location>
</feature>
<dbReference type="EMBL" id="JBEUOH010000009">
    <property type="protein sequence ID" value="KAL0882797.1"/>
    <property type="molecule type" value="Genomic_DNA"/>
</dbReference>
<dbReference type="Pfam" id="PF09311">
    <property type="entry name" value="Rab5-bind"/>
    <property type="match status" value="1"/>
</dbReference>
<dbReference type="PANTHER" id="PTHR31179:SF7">
    <property type="entry name" value="FYVE-TYPE DOMAIN-CONTAINING PROTEIN"/>
    <property type="match status" value="1"/>
</dbReference>
<evidence type="ECO:0000256" key="1">
    <source>
        <dbReference type="ARBA" id="ARBA00022723"/>
    </source>
</evidence>
<dbReference type="InterPro" id="IPR015390">
    <property type="entry name" value="Rabaptin_Rab5-bd_dom"/>
</dbReference>
<evidence type="ECO:0000259" key="7">
    <source>
        <dbReference type="PROSITE" id="PS50089"/>
    </source>
</evidence>
<evidence type="ECO:0000259" key="8">
    <source>
        <dbReference type="PROSITE" id="PS50178"/>
    </source>
</evidence>
<dbReference type="InterPro" id="IPR003914">
    <property type="entry name" value="Rabaptin"/>
</dbReference>
<feature type="coiled-coil region" evidence="5">
    <location>
        <begin position="414"/>
        <end position="486"/>
    </location>
</feature>
<feature type="coiled-coil region" evidence="5">
    <location>
        <begin position="168"/>
        <end position="195"/>
    </location>
</feature>